<feature type="compositionally biased region" description="Low complexity" evidence="6">
    <location>
        <begin position="22"/>
        <end position="33"/>
    </location>
</feature>
<dbReference type="InterPro" id="IPR050216">
    <property type="entry name" value="LRR_domain-containing"/>
</dbReference>
<dbReference type="PROSITE" id="PS51450">
    <property type="entry name" value="LRR"/>
    <property type="match status" value="2"/>
</dbReference>
<dbReference type="InterPro" id="IPR001611">
    <property type="entry name" value="Leu-rich_rpt"/>
</dbReference>
<dbReference type="Proteomes" id="UP000237105">
    <property type="component" value="Unassembled WGS sequence"/>
</dbReference>
<feature type="coiled-coil region" evidence="5">
    <location>
        <begin position="169"/>
        <end position="203"/>
    </location>
</feature>
<dbReference type="GO" id="GO:0055046">
    <property type="term" value="P:microgametogenesis"/>
    <property type="evidence" value="ECO:0007669"/>
    <property type="project" value="UniProtKB-ARBA"/>
</dbReference>
<dbReference type="STRING" id="3476.A0A2P5DG68"/>
<comment type="caution">
    <text evidence="7">The sequence shown here is derived from an EMBL/GenBank/DDBJ whole genome shotgun (WGS) entry which is preliminary data.</text>
</comment>
<dbReference type="GO" id="GO:0005737">
    <property type="term" value="C:cytoplasm"/>
    <property type="evidence" value="ECO:0007669"/>
    <property type="project" value="TreeGrafter"/>
</dbReference>
<evidence type="ECO:0000256" key="3">
    <source>
        <dbReference type="ARBA" id="ARBA00023054"/>
    </source>
</evidence>
<sequence>MDPNPKTFPILSYVMGRIPTFGPRPTTTATGGTDPDFVQVDIEAPPPPAQGAQSDPSSSGAGGQYQIVDHMPRLTDPKLLDSMTRAVVDVAQTRSVLKTIGDRPDHEAVDTAKAKLADIEANLAKQLEDLVLSPRPAEVDRLQWRTHLADKESECRKAAEMEKQTYKAVIQLDEMHEAYQKLLRDAEERLVKIYELAAAAAAEEEAEARDGDQVTEEVNEEVVGILQQASGTGLERVNLSGRRLRFLPEAFGRIRSLIVLNISSNQLEIIPDSIAGLQNLEELNASSNLLVSLPDSIGLLQRLKILNVSGNKLRALPDTIAHCRSLVELDASFNSLTYLPTNIGYELVNLERLSIQLNKIRSLPTSVCEMRSLRYLDAHFNEIRGLPLAIGKLTKLEVLNLSSNFSDLTELPDTVGDLTNLKELDLSNNQIHALPDTFGRLDNLTKLNLDQNPLVIPPMEVVNEGVEAVKVFMAKRWLEILVEEERKSMLEVQEQAQAGWLTRSTSWLKGYVSGVSEYLASPRAPKDPYLDQQL</sequence>
<organism evidence="7 8">
    <name type="scientific">Parasponia andersonii</name>
    <name type="common">Sponia andersonii</name>
    <dbReference type="NCBI Taxonomy" id="3476"/>
    <lineage>
        <taxon>Eukaryota</taxon>
        <taxon>Viridiplantae</taxon>
        <taxon>Streptophyta</taxon>
        <taxon>Embryophyta</taxon>
        <taxon>Tracheophyta</taxon>
        <taxon>Spermatophyta</taxon>
        <taxon>Magnoliopsida</taxon>
        <taxon>eudicotyledons</taxon>
        <taxon>Gunneridae</taxon>
        <taxon>Pentapetalae</taxon>
        <taxon>rosids</taxon>
        <taxon>fabids</taxon>
        <taxon>Rosales</taxon>
        <taxon>Cannabaceae</taxon>
        <taxon>Parasponia</taxon>
    </lineage>
</organism>
<reference evidence="8" key="1">
    <citation type="submission" date="2016-06" db="EMBL/GenBank/DDBJ databases">
        <title>Parallel loss of symbiosis genes in relatives of nitrogen-fixing non-legume Parasponia.</title>
        <authorList>
            <person name="Van Velzen R."/>
            <person name="Holmer R."/>
            <person name="Bu F."/>
            <person name="Rutten L."/>
            <person name="Van Zeijl A."/>
            <person name="Liu W."/>
            <person name="Santuari L."/>
            <person name="Cao Q."/>
            <person name="Sharma T."/>
            <person name="Shen D."/>
            <person name="Roswanjaya Y."/>
            <person name="Wardhani T."/>
            <person name="Kalhor M.S."/>
            <person name="Jansen J."/>
            <person name="Van den Hoogen J."/>
            <person name="Gungor B."/>
            <person name="Hartog M."/>
            <person name="Hontelez J."/>
            <person name="Verver J."/>
            <person name="Yang W.-C."/>
            <person name="Schijlen E."/>
            <person name="Repin R."/>
            <person name="Schilthuizen M."/>
            <person name="Schranz E."/>
            <person name="Heidstra R."/>
            <person name="Miyata K."/>
            <person name="Fedorova E."/>
            <person name="Kohlen W."/>
            <person name="Bisseling T."/>
            <person name="Smit S."/>
            <person name="Geurts R."/>
        </authorList>
    </citation>
    <scope>NUCLEOTIDE SEQUENCE [LARGE SCALE GENOMIC DNA]</scope>
    <source>
        <strain evidence="8">cv. WU1-14</strain>
    </source>
</reference>
<proteinExistence type="inferred from homology"/>
<dbReference type="SUPFAM" id="SSF52058">
    <property type="entry name" value="L domain-like"/>
    <property type="match status" value="1"/>
</dbReference>
<evidence type="ECO:0000256" key="6">
    <source>
        <dbReference type="SAM" id="MobiDB-lite"/>
    </source>
</evidence>
<comment type="similarity">
    <text evidence="4">Belongs to the SHOC2 family.</text>
</comment>
<dbReference type="EMBL" id="JXTB01000040">
    <property type="protein sequence ID" value="PON72280.1"/>
    <property type="molecule type" value="Genomic_DNA"/>
</dbReference>
<name>A0A2P5DG68_PARAD</name>
<dbReference type="PANTHER" id="PTHR48051">
    <property type="match status" value="1"/>
</dbReference>
<keyword evidence="2" id="KW-0677">Repeat</keyword>
<dbReference type="InterPro" id="IPR032675">
    <property type="entry name" value="LRR_dom_sf"/>
</dbReference>
<dbReference type="FunFam" id="3.80.10.10:FF:000610">
    <property type="entry name" value="Plant intracellular Ras-group-related LRR protein 9"/>
    <property type="match status" value="1"/>
</dbReference>
<protein>
    <submittedName>
        <fullName evidence="7">LRR domain containing protein</fullName>
    </submittedName>
</protein>
<evidence type="ECO:0000256" key="4">
    <source>
        <dbReference type="ARBA" id="ARBA00023786"/>
    </source>
</evidence>
<dbReference type="SMART" id="SM00364">
    <property type="entry name" value="LRR_BAC"/>
    <property type="match status" value="7"/>
</dbReference>
<dbReference type="Pfam" id="PF13855">
    <property type="entry name" value="LRR_8"/>
    <property type="match status" value="3"/>
</dbReference>
<accession>A0A2P5DG68</accession>
<dbReference type="OrthoDB" id="1668230at2759"/>
<dbReference type="AlphaFoldDB" id="A0A2P5DG68"/>
<dbReference type="Gene3D" id="3.80.10.10">
    <property type="entry name" value="Ribonuclease Inhibitor"/>
    <property type="match status" value="2"/>
</dbReference>
<feature type="region of interest" description="Disordered" evidence="6">
    <location>
        <begin position="22"/>
        <end position="65"/>
    </location>
</feature>
<evidence type="ECO:0000313" key="7">
    <source>
        <dbReference type="EMBL" id="PON72280.1"/>
    </source>
</evidence>
<dbReference type="PANTHER" id="PTHR48051:SF54">
    <property type="entry name" value="LEUCINE-RICH REPEAT-CONTAINING PROTEIN"/>
    <property type="match status" value="1"/>
</dbReference>
<evidence type="ECO:0000313" key="8">
    <source>
        <dbReference type="Proteomes" id="UP000237105"/>
    </source>
</evidence>
<dbReference type="SMART" id="SM00369">
    <property type="entry name" value="LRR_TYP"/>
    <property type="match status" value="7"/>
</dbReference>
<keyword evidence="3 5" id="KW-0175">Coiled coil</keyword>
<dbReference type="FunFam" id="3.80.10.10:FF:000746">
    <property type="entry name" value="Plant intracellular Ras-group-related LRR protein 2"/>
    <property type="match status" value="1"/>
</dbReference>
<dbReference type="InterPro" id="IPR003591">
    <property type="entry name" value="Leu-rich_rpt_typical-subtyp"/>
</dbReference>
<evidence type="ECO:0000256" key="1">
    <source>
        <dbReference type="ARBA" id="ARBA00022614"/>
    </source>
</evidence>
<gene>
    <name evidence="7" type="ORF">PanWU01x14_066710</name>
</gene>
<evidence type="ECO:0000256" key="5">
    <source>
        <dbReference type="SAM" id="Coils"/>
    </source>
</evidence>
<keyword evidence="1" id="KW-0433">Leucine-rich repeat</keyword>
<keyword evidence="8" id="KW-1185">Reference proteome</keyword>
<evidence type="ECO:0000256" key="2">
    <source>
        <dbReference type="ARBA" id="ARBA00022737"/>
    </source>
</evidence>